<dbReference type="Proteomes" id="UP000461162">
    <property type="component" value="Unassembled WGS sequence"/>
</dbReference>
<keyword evidence="1" id="KW-0732">Signal</keyword>
<sequence length="126" mass="13532">MKRIAMLTLVLMTVAFALCVTEARAGEAKPCHVHFTVIPAVMPDGSDPGPALVEFRAELIRLAGGYTELGPSRGGKMHPEGIVHEENIAFVVGADRDLSGQIKTLTRRLFGEANVFILAWPGSATF</sequence>
<feature type="chain" id="PRO_5029673576" description="DUF3574 domain-containing protein" evidence="1">
    <location>
        <begin position="18"/>
        <end position="126"/>
    </location>
</feature>
<evidence type="ECO:0000313" key="3">
    <source>
        <dbReference type="Proteomes" id="UP000461162"/>
    </source>
</evidence>
<evidence type="ECO:0000313" key="2">
    <source>
        <dbReference type="EMBL" id="MUM76072.1"/>
    </source>
</evidence>
<gene>
    <name evidence="2" type="ORF">GKC30_00310</name>
</gene>
<evidence type="ECO:0000256" key="1">
    <source>
        <dbReference type="SAM" id="SignalP"/>
    </source>
</evidence>
<name>A0A7K1KJL0_9BACT</name>
<reference evidence="2 3" key="1">
    <citation type="submission" date="2019-11" db="EMBL/GenBank/DDBJ databases">
        <title>Pseudodesulfovibrio alkaliphilus, sp. nov., an alkaliphilic sulfate-reducing bacteria from mud volcano of Taman peninsula, Russia.</title>
        <authorList>
            <person name="Frolova A."/>
            <person name="Merkel A.Y."/>
            <person name="Slobodkin A.I."/>
        </authorList>
    </citation>
    <scope>NUCLEOTIDE SEQUENCE [LARGE SCALE GENOMIC DNA]</scope>
    <source>
        <strain evidence="2 3">F-1</strain>
    </source>
</reference>
<dbReference type="AlphaFoldDB" id="A0A7K1KJL0"/>
<accession>A0A7K1KJL0</accession>
<dbReference type="EMBL" id="WODC01000001">
    <property type="protein sequence ID" value="MUM76072.1"/>
    <property type="molecule type" value="Genomic_DNA"/>
</dbReference>
<keyword evidence="3" id="KW-1185">Reference proteome</keyword>
<proteinExistence type="predicted"/>
<protein>
    <recommendedName>
        <fullName evidence="4">DUF3574 domain-containing protein</fullName>
    </recommendedName>
</protein>
<comment type="caution">
    <text evidence="2">The sequence shown here is derived from an EMBL/GenBank/DDBJ whole genome shotgun (WGS) entry which is preliminary data.</text>
</comment>
<evidence type="ECO:0008006" key="4">
    <source>
        <dbReference type="Google" id="ProtNLM"/>
    </source>
</evidence>
<feature type="signal peptide" evidence="1">
    <location>
        <begin position="1"/>
        <end position="17"/>
    </location>
</feature>
<organism evidence="2 3">
    <name type="scientific">Pseudodesulfovibrio alkaliphilus</name>
    <dbReference type="NCBI Taxonomy" id="2661613"/>
    <lineage>
        <taxon>Bacteria</taxon>
        <taxon>Pseudomonadati</taxon>
        <taxon>Thermodesulfobacteriota</taxon>
        <taxon>Desulfovibrionia</taxon>
        <taxon>Desulfovibrionales</taxon>
        <taxon>Desulfovibrionaceae</taxon>
    </lineage>
</organism>
<dbReference type="RefSeq" id="WP_155931429.1">
    <property type="nucleotide sequence ID" value="NZ_WODC01000001.1"/>
</dbReference>